<dbReference type="Pfam" id="PF23113">
    <property type="entry name" value="MARCHF6_C"/>
    <property type="match status" value="1"/>
</dbReference>
<dbReference type="InterPro" id="IPR056521">
    <property type="entry name" value="MARCHF6-like_C"/>
</dbReference>
<keyword evidence="1" id="KW-0479">Metal-binding</keyword>
<feature type="domain" description="RING-CH-type" evidence="5">
    <location>
        <begin position="16"/>
        <end position="77"/>
    </location>
</feature>
<dbReference type="PANTHER" id="PTHR13145:SF3">
    <property type="entry name" value="RING_FYVE_PHD ZINC FINGER SUPERFAMILY PROTEIN"/>
    <property type="match status" value="1"/>
</dbReference>
<dbReference type="Pfam" id="PF12906">
    <property type="entry name" value="RINGv"/>
    <property type="match status" value="1"/>
</dbReference>
<evidence type="ECO:0000313" key="7">
    <source>
        <dbReference type="Proteomes" id="UP000011750"/>
    </source>
</evidence>
<dbReference type="SMART" id="SM00744">
    <property type="entry name" value="RINGv"/>
    <property type="match status" value="1"/>
</dbReference>
<name>M4D4G6_BRACM</name>
<feature type="transmembrane region" description="Helical" evidence="4">
    <location>
        <begin position="330"/>
        <end position="348"/>
    </location>
</feature>
<organism evidence="6 7">
    <name type="scientific">Brassica campestris</name>
    <name type="common">Field mustard</name>
    <dbReference type="NCBI Taxonomy" id="3711"/>
    <lineage>
        <taxon>Eukaryota</taxon>
        <taxon>Viridiplantae</taxon>
        <taxon>Streptophyta</taxon>
        <taxon>Embryophyta</taxon>
        <taxon>Tracheophyta</taxon>
        <taxon>Spermatophyta</taxon>
        <taxon>Magnoliopsida</taxon>
        <taxon>eudicotyledons</taxon>
        <taxon>Gunneridae</taxon>
        <taxon>Pentapetalae</taxon>
        <taxon>rosids</taxon>
        <taxon>malvids</taxon>
        <taxon>Brassicales</taxon>
        <taxon>Brassicaceae</taxon>
        <taxon>Brassiceae</taxon>
        <taxon>Brassica</taxon>
    </lineage>
</organism>
<keyword evidence="4" id="KW-0812">Transmembrane</keyword>
<reference evidence="6 7" key="2">
    <citation type="journal article" date="2018" name="Hortic Res">
        <title>Improved Brassica rapa reference genome by single-molecule sequencing and chromosome conformation capture technologies.</title>
        <authorList>
            <person name="Zhang L."/>
            <person name="Cai X."/>
            <person name="Wu J."/>
            <person name="Liu M."/>
            <person name="Grob S."/>
            <person name="Cheng F."/>
            <person name="Liang J."/>
            <person name="Cai C."/>
            <person name="Liu Z."/>
            <person name="Liu B."/>
            <person name="Wang F."/>
            <person name="Li S."/>
            <person name="Liu F."/>
            <person name="Li X."/>
            <person name="Cheng L."/>
            <person name="Yang W."/>
            <person name="Li M.H."/>
            <person name="Grossniklaus U."/>
            <person name="Zheng H."/>
            <person name="Wang X."/>
        </authorList>
    </citation>
    <scope>NUCLEOTIDE SEQUENCE [LARGE SCALE GENOMIC DNA]</scope>
    <source>
        <strain evidence="6 7">cv. Chiifu-401-42</strain>
    </source>
</reference>
<sequence>METENKEAVPTEAKDMKNEDVDICRICQSPEEPNNPLRHPCACRGSLKYVHTDCIFLWINRRRSKHCEICKRSYSIVPVYSDNAPEKLPCQELLMSLLLRAFRFMTLILPWLLAITFHSHCMLFLESKRDFELSCFFLGLLYTVEIVTEITFIVVLRVVYEELVRTEHELLRTVHLIANGLRHKGVTRVLIVLWKYMRILCDWWHDQLLQLPFFHDMFMRGPLALAFVPRNTQLHEFGAIRRFLFFLDDNTLAIVQKRAFWYLLDVTGPNYKITKLHLRSLLFAFAFHGAVVVIVFHFPIKTITLINRSFFPLKFGWLANSIKQSIKPIVHKWITVVSSCLKLSGFLVRRDGMNHNVRLAFGIAEGSMVSFYGSQRDTTCEDDAHEQRDERYIYKLTRLLINLDEQIFVVPGLLGLLINLMIIIPSQVPLDESPVYNFLHHWLIGVYVLHICIALTMFTPVTCFATVAWREKLQRIRSVGINHLPFTWLIRDVIGSAINTLLTALCVPYVLVNSLLPVLGFSREANLSVQRFVWPALLAFMVIWFSAKLVRNLIIYLHQVEFDNRYKVGERLVDFTEDL</sequence>
<evidence type="ECO:0000256" key="4">
    <source>
        <dbReference type="SAM" id="Phobius"/>
    </source>
</evidence>
<dbReference type="AlphaFoldDB" id="M4D4G6"/>
<evidence type="ECO:0000259" key="5">
    <source>
        <dbReference type="PROSITE" id="PS51292"/>
    </source>
</evidence>
<evidence type="ECO:0000256" key="1">
    <source>
        <dbReference type="ARBA" id="ARBA00022723"/>
    </source>
</evidence>
<reference evidence="6 7" key="1">
    <citation type="journal article" date="2011" name="Nat. Genet.">
        <title>The genome of the mesopolyploid crop species Brassica rapa.</title>
        <authorList>
            <consortium name="Brassica rapa Genome Sequencing Project Consortium"/>
            <person name="Wang X."/>
            <person name="Wang H."/>
            <person name="Wang J."/>
            <person name="Sun R."/>
            <person name="Wu J."/>
            <person name="Liu S."/>
            <person name="Bai Y."/>
            <person name="Mun J.H."/>
            <person name="Bancroft I."/>
            <person name="Cheng F."/>
            <person name="Huang S."/>
            <person name="Li X."/>
            <person name="Hua W."/>
            <person name="Wang J."/>
            <person name="Wang X."/>
            <person name="Freeling M."/>
            <person name="Pires J.C."/>
            <person name="Paterson A.H."/>
            <person name="Chalhoub B."/>
            <person name="Wang B."/>
            <person name="Hayward A."/>
            <person name="Sharpe A.G."/>
            <person name="Park B.S."/>
            <person name="Weisshaar B."/>
            <person name="Liu B."/>
            <person name="Li B."/>
            <person name="Liu B."/>
            <person name="Tong C."/>
            <person name="Song C."/>
            <person name="Duran C."/>
            <person name="Peng C."/>
            <person name="Geng C."/>
            <person name="Koh C."/>
            <person name="Lin C."/>
            <person name="Edwards D."/>
            <person name="Mu D."/>
            <person name="Shen D."/>
            <person name="Soumpourou E."/>
            <person name="Li F."/>
            <person name="Fraser F."/>
            <person name="Conant G."/>
            <person name="Lassalle G."/>
            <person name="King G.J."/>
            <person name="Bonnema G."/>
            <person name="Tang H."/>
            <person name="Wang H."/>
            <person name="Belcram H."/>
            <person name="Zhou H."/>
            <person name="Hirakawa H."/>
            <person name="Abe H."/>
            <person name="Guo H."/>
            <person name="Wang H."/>
            <person name="Jin H."/>
            <person name="Parkin I.A."/>
            <person name="Batley J."/>
            <person name="Kim J.S."/>
            <person name="Just J."/>
            <person name="Li J."/>
            <person name="Xu J."/>
            <person name="Deng J."/>
            <person name="Kim J.A."/>
            <person name="Li J."/>
            <person name="Yu J."/>
            <person name="Meng J."/>
            <person name="Wang J."/>
            <person name="Min J."/>
            <person name="Poulain J."/>
            <person name="Wang J."/>
            <person name="Hatakeyama K."/>
            <person name="Wu K."/>
            <person name="Wang L."/>
            <person name="Fang L."/>
            <person name="Trick M."/>
            <person name="Links M.G."/>
            <person name="Zhao M."/>
            <person name="Jin M."/>
            <person name="Ramchiary N."/>
            <person name="Drou N."/>
            <person name="Berkman P.J."/>
            <person name="Cai Q."/>
            <person name="Huang Q."/>
            <person name="Li R."/>
            <person name="Tabata S."/>
            <person name="Cheng S."/>
            <person name="Zhang S."/>
            <person name="Zhang S."/>
            <person name="Huang S."/>
            <person name="Sato S."/>
            <person name="Sun S."/>
            <person name="Kwon S.J."/>
            <person name="Choi S.R."/>
            <person name="Lee T.H."/>
            <person name="Fan W."/>
            <person name="Zhao X."/>
            <person name="Tan X."/>
            <person name="Xu X."/>
            <person name="Wang Y."/>
            <person name="Qiu Y."/>
            <person name="Yin Y."/>
            <person name="Li Y."/>
            <person name="Du Y."/>
            <person name="Liao Y."/>
            <person name="Lim Y."/>
            <person name="Narusaka Y."/>
            <person name="Wang Y."/>
            <person name="Wang Z."/>
            <person name="Li Z."/>
            <person name="Wang Z."/>
            <person name="Xiong Z."/>
            <person name="Zhang Z."/>
        </authorList>
    </citation>
    <scope>NUCLEOTIDE SEQUENCE [LARGE SCALE GENOMIC DNA]</scope>
    <source>
        <strain evidence="6 7">cv. Chiifu-401-42</strain>
    </source>
</reference>
<dbReference type="InParanoid" id="M4D4G6"/>
<keyword evidence="7" id="KW-1185">Reference proteome</keyword>
<dbReference type="Gene3D" id="3.30.40.10">
    <property type="entry name" value="Zinc/RING finger domain, C3HC4 (zinc finger)"/>
    <property type="match status" value="1"/>
</dbReference>
<feature type="transmembrane region" description="Helical" evidence="4">
    <location>
        <begin position="104"/>
        <end position="125"/>
    </location>
</feature>
<proteinExistence type="predicted"/>
<dbReference type="GO" id="GO:0008270">
    <property type="term" value="F:zinc ion binding"/>
    <property type="evidence" value="ECO:0007669"/>
    <property type="project" value="UniProtKB-KW"/>
</dbReference>
<feature type="transmembrane region" description="Helical" evidence="4">
    <location>
        <begin position="489"/>
        <end position="512"/>
    </location>
</feature>
<dbReference type="Gramene" id="Bra011370.1">
    <property type="protein sequence ID" value="Bra011370.1-P"/>
    <property type="gene ID" value="Bra011370"/>
</dbReference>
<reference evidence="6" key="3">
    <citation type="submission" date="2023-03" db="UniProtKB">
        <authorList>
            <consortium name="EnsemblPlants"/>
        </authorList>
    </citation>
    <scope>IDENTIFICATION</scope>
    <source>
        <strain evidence="6">cv. Chiifu-401-42</strain>
    </source>
</reference>
<feature type="transmembrane region" description="Helical" evidence="4">
    <location>
        <begin position="407"/>
        <end position="424"/>
    </location>
</feature>
<protein>
    <recommendedName>
        <fullName evidence="5">RING-CH-type domain-containing protein</fullName>
    </recommendedName>
</protein>
<keyword evidence="4" id="KW-0472">Membrane</keyword>
<feature type="transmembrane region" description="Helical" evidence="4">
    <location>
        <begin position="532"/>
        <end position="550"/>
    </location>
</feature>
<feature type="transmembrane region" description="Helical" evidence="4">
    <location>
        <begin position="281"/>
        <end position="300"/>
    </location>
</feature>
<evidence type="ECO:0000256" key="3">
    <source>
        <dbReference type="ARBA" id="ARBA00022833"/>
    </source>
</evidence>
<dbReference type="PROSITE" id="PS51292">
    <property type="entry name" value="ZF_RING_CH"/>
    <property type="match status" value="1"/>
</dbReference>
<dbReference type="InterPro" id="IPR013083">
    <property type="entry name" value="Znf_RING/FYVE/PHD"/>
</dbReference>
<keyword evidence="4" id="KW-1133">Transmembrane helix</keyword>
<dbReference type="PANTHER" id="PTHR13145">
    <property type="entry name" value="SSM4 PROTEIN"/>
    <property type="match status" value="1"/>
</dbReference>
<keyword evidence="2" id="KW-0863">Zinc-finger</keyword>
<evidence type="ECO:0000256" key="2">
    <source>
        <dbReference type="ARBA" id="ARBA00022771"/>
    </source>
</evidence>
<evidence type="ECO:0000313" key="6">
    <source>
        <dbReference type="EnsemblPlants" id="Bra011370.1-P"/>
    </source>
</evidence>
<dbReference type="HOGENOM" id="CLU_471226_0_0_1"/>
<feature type="transmembrane region" description="Helical" evidence="4">
    <location>
        <begin position="444"/>
        <end position="469"/>
    </location>
</feature>
<feature type="transmembrane region" description="Helical" evidence="4">
    <location>
        <begin position="137"/>
        <end position="160"/>
    </location>
</feature>
<dbReference type="CDD" id="cd16702">
    <property type="entry name" value="RING_CH-C4HC3_MARCH6"/>
    <property type="match status" value="1"/>
</dbReference>
<dbReference type="InterPro" id="IPR011016">
    <property type="entry name" value="Znf_RING-CH"/>
</dbReference>
<accession>M4D4G6</accession>
<dbReference type="OMA" id="CQELLMS"/>
<keyword evidence="3" id="KW-0862">Zinc</keyword>
<dbReference type="SUPFAM" id="SSF57850">
    <property type="entry name" value="RING/U-box"/>
    <property type="match status" value="1"/>
</dbReference>
<dbReference type="eggNOG" id="KOG1609">
    <property type="taxonomic scope" value="Eukaryota"/>
</dbReference>
<dbReference type="EnsemblPlants" id="Bra011370.1">
    <property type="protein sequence ID" value="Bra011370.1-P"/>
    <property type="gene ID" value="Bra011370"/>
</dbReference>
<dbReference type="Proteomes" id="UP000011750">
    <property type="component" value="Chromosome A01"/>
</dbReference>